<feature type="region of interest" description="Disordered" evidence="9">
    <location>
        <begin position="310"/>
        <end position="335"/>
    </location>
</feature>
<evidence type="ECO:0000256" key="1">
    <source>
        <dbReference type="ARBA" id="ARBA00000085"/>
    </source>
</evidence>
<dbReference type="OrthoDB" id="227596at2"/>
<dbReference type="EC" id="2.7.13.3" evidence="2"/>
<dbReference type="Gene3D" id="1.20.5.1930">
    <property type="match status" value="1"/>
</dbReference>
<evidence type="ECO:0000256" key="4">
    <source>
        <dbReference type="ARBA" id="ARBA00022679"/>
    </source>
</evidence>
<dbReference type="GO" id="GO:0005524">
    <property type="term" value="F:ATP binding"/>
    <property type="evidence" value="ECO:0007669"/>
    <property type="project" value="UniProtKB-KW"/>
</dbReference>
<dbReference type="InterPro" id="IPR050482">
    <property type="entry name" value="Sensor_HK_TwoCompSys"/>
</dbReference>
<feature type="transmembrane region" description="Helical" evidence="10">
    <location>
        <begin position="75"/>
        <end position="95"/>
    </location>
</feature>
<evidence type="ECO:0000256" key="7">
    <source>
        <dbReference type="ARBA" id="ARBA00022840"/>
    </source>
</evidence>
<feature type="domain" description="Signal transduction histidine kinase subgroup 3 dimerisation and phosphoacceptor" evidence="12">
    <location>
        <begin position="246"/>
        <end position="312"/>
    </location>
</feature>
<evidence type="ECO:0000256" key="3">
    <source>
        <dbReference type="ARBA" id="ARBA00022553"/>
    </source>
</evidence>
<gene>
    <name evidence="13" type="ORF">SAMN02745673_01749</name>
</gene>
<dbReference type="InterPro" id="IPR003594">
    <property type="entry name" value="HATPase_dom"/>
</dbReference>
<keyword evidence="7" id="KW-0067">ATP-binding</keyword>
<keyword evidence="8" id="KW-0902">Two-component regulatory system</keyword>
<proteinExistence type="predicted"/>
<evidence type="ECO:0000259" key="12">
    <source>
        <dbReference type="Pfam" id="PF07730"/>
    </source>
</evidence>
<dbReference type="PANTHER" id="PTHR24421:SF10">
    <property type="entry name" value="NITRATE_NITRITE SENSOR PROTEIN NARQ"/>
    <property type="match status" value="1"/>
</dbReference>
<feature type="transmembrane region" description="Helical" evidence="10">
    <location>
        <begin position="42"/>
        <end position="63"/>
    </location>
</feature>
<evidence type="ECO:0000313" key="14">
    <source>
        <dbReference type="Proteomes" id="UP000190637"/>
    </source>
</evidence>
<dbReference type="Proteomes" id="UP000190637">
    <property type="component" value="Unassembled WGS sequence"/>
</dbReference>
<dbReference type="Gene3D" id="3.30.565.10">
    <property type="entry name" value="Histidine kinase-like ATPase, C-terminal domain"/>
    <property type="match status" value="1"/>
</dbReference>
<dbReference type="GO" id="GO:0046983">
    <property type="term" value="F:protein dimerization activity"/>
    <property type="evidence" value="ECO:0007669"/>
    <property type="project" value="InterPro"/>
</dbReference>
<evidence type="ECO:0000256" key="2">
    <source>
        <dbReference type="ARBA" id="ARBA00012438"/>
    </source>
</evidence>
<comment type="catalytic activity">
    <reaction evidence="1">
        <text>ATP + protein L-histidine = ADP + protein N-phospho-L-histidine.</text>
        <dbReference type="EC" id="2.7.13.3"/>
    </reaction>
</comment>
<feature type="transmembrane region" description="Helical" evidence="10">
    <location>
        <begin position="102"/>
        <end position="119"/>
    </location>
</feature>
<dbReference type="EMBL" id="FUWS01000004">
    <property type="protein sequence ID" value="SJZ89405.1"/>
    <property type="molecule type" value="Genomic_DNA"/>
</dbReference>
<name>A0A1T4PCV1_9ACTN</name>
<keyword evidence="5" id="KW-0547">Nucleotide-binding</keyword>
<keyword evidence="4" id="KW-0808">Transferase</keyword>
<evidence type="ECO:0000259" key="11">
    <source>
        <dbReference type="Pfam" id="PF02518"/>
    </source>
</evidence>
<keyword evidence="10" id="KW-0472">Membrane</keyword>
<reference evidence="13 14" key="1">
    <citation type="submission" date="2017-02" db="EMBL/GenBank/DDBJ databases">
        <authorList>
            <person name="Peterson S.W."/>
        </authorList>
    </citation>
    <scope>NUCLEOTIDE SEQUENCE [LARGE SCALE GENOMIC DNA]</scope>
    <source>
        <strain evidence="13 14">DSM 45154</strain>
    </source>
</reference>
<dbReference type="GO" id="GO:0000155">
    <property type="term" value="F:phosphorelay sensor kinase activity"/>
    <property type="evidence" value="ECO:0007669"/>
    <property type="project" value="InterPro"/>
</dbReference>
<feature type="transmembrane region" description="Helical" evidence="10">
    <location>
        <begin position="125"/>
        <end position="142"/>
    </location>
</feature>
<dbReference type="SUPFAM" id="SSF55874">
    <property type="entry name" value="ATPase domain of HSP90 chaperone/DNA topoisomerase II/histidine kinase"/>
    <property type="match status" value="1"/>
</dbReference>
<dbReference type="STRING" id="1122192.SAMN02745673_01749"/>
<dbReference type="AlphaFoldDB" id="A0A1T4PCV1"/>
<sequence length="483" mass="50029">MTESSPSTGAPGDILGSGGAAGPPWTGAFDATLNRLGLRSALARDCLLAVVMAVASGVLLRLAMDFLGSAEGIEIPSSAATAVTVAACAQSLMLCVRRSNPVLCLAATALAQVAIAAFLPPHVAAQGVAPLIAAYTCGILVPQNRLVRLLAAVILLHTALATLVTGTLSDPALWLEALPSVRPSTSGEYLVLAAGLLVSTVPVYAGPAFLGAYAGTRRRYTDLLRARAADAIQRQHERAEAAIKAERTRMARELHDIAAHHLSGMVVQAAAAERLIGRDDQAAREATAWVRAQGRRTLDSLRLVVGALRDPGEDPAPAGTDLMHSGDPSARGAPVPGAGEVETLVRIERELGAQISFGREGAVYPLPPVADVTVYRVAQEALSNAREHAAGAEVRLLLHYGTSRLVLQVDNEEGAGRAERTGQTAGAPRGLGLLGMRERAHLVGATLETGPMDGGGWRVRLSLPVDREISAAAGREAAEGSGV</sequence>
<keyword evidence="3" id="KW-0597">Phosphoprotein</keyword>
<dbReference type="RefSeq" id="WP_078761121.1">
    <property type="nucleotide sequence ID" value="NZ_FUWS01000004.1"/>
</dbReference>
<evidence type="ECO:0000256" key="6">
    <source>
        <dbReference type="ARBA" id="ARBA00022777"/>
    </source>
</evidence>
<dbReference type="PANTHER" id="PTHR24421">
    <property type="entry name" value="NITRATE/NITRITE SENSOR PROTEIN NARX-RELATED"/>
    <property type="match status" value="1"/>
</dbReference>
<feature type="transmembrane region" description="Helical" evidence="10">
    <location>
        <begin position="189"/>
        <end position="215"/>
    </location>
</feature>
<dbReference type="InterPro" id="IPR011712">
    <property type="entry name" value="Sig_transdc_His_kin_sub3_dim/P"/>
</dbReference>
<keyword evidence="10" id="KW-1133">Transmembrane helix</keyword>
<keyword evidence="14" id="KW-1185">Reference proteome</keyword>
<keyword evidence="10" id="KW-0812">Transmembrane</keyword>
<dbReference type="Pfam" id="PF02518">
    <property type="entry name" value="HATPase_c"/>
    <property type="match status" value="1"/>
</dbReference>
<dbReference type="Pfam" id="PF07730">
    <property type="entry name" value="HisKA_3"/>
    <property type="match status" value="1"/>
</dbReference>
<evidence type="ECO:0000256" key="9">
    <source>
        <dbReference type="SAM" id="MobiDB-lite"/>
    </source>
</evidence>
<organism evidence="13 14">
    <name type="scientific">Marinactinospora thermotolerans DSM 45154</name>
    <dbReference type="NCBI Taxonomy" id="1122192"/>
    <lineage>
        <taxon>Bacteria</taxon>
        <taxon>Bacillati</taxon>
        <taxon>Actinomycetota</taxon>
        <taxon>Actinomycetes</taxon>
        <taxon>Streptosporangiales</taxon>
        <taxon>Nocardiopsidaceae</taxon>
        <taxon>Marinactinospora</taxon>
    </lineage>
</organism>
<feature type="transmembrane region" description="Helical" evidence="10">
    <location>
        <begin position="149"/>
        <end position="169"/>
    </location>
</feature>
<dbReference type="InterPro" id="IPR036890">
    <property type="entry name" value="HATPase_C_sf"/>
</dbReference>
<dbReference type="GO" id="GO:0016020">
    <property type="term" value="C:membrane"/>
    <property type="evidence" value="ECO:0007669"/>
    <property type="project" value="InterPro"/>
</dbReference>
<feature type="domain" description="Histidine kinase/HSP90-like ATPase" evidence="11">
    <location>
        <begin position="373"/>
        <end position="466"/>
    </location>
</feature>
<evidence type="ECO:0000256" key="8">
    <source>
        <dbReference type="ARBA" id="ARBA00023012"/>
    </source>
</evidence>
<protein>
    <recommendedName>
        <fullName evidence="2">histidine kinase</fullName>
        <ecNumber evidence="2">2.7.13.3</ecNumber>
    </recommendedName>
</protein>
<keyword evidence="6 13" id="KW-0418">Kinase</keyword>
<accession>A0A1T4PCV1</accession>
<evidence type="ECO:0000256" key="10">
    <source>
        <dbReference type="SAM" id="Phobius"/>
    </source>
</evidence>
<evidence type="ECO:0000256" key="5">
    <source>
        <dbReference type="ARBA" id="ARBA00022741"/>
    </source>
</evidence>
<evidence type="ECO:0000313" key="13">
    <source>
        <dbReference type="EMBL" id="SJZ89405.1"/>
    </source>
</evidence>
<dbReference type="CDD" id="cd16917">
    <property type="entry name" value="HATPase_UhpB-NarQ-NarX-like"/>
    <property type="match status" value="1"/>
</dbReference>